<accession>A0A7J6DFS9</accession>
<evidence type="ECO:0008006" key="14">
    <source>
        <dbReference type="Google" id="ProtNLM"/>
    </source>
</evidence>
<dbReference type="InterPro" id="IPR001599">
    <property type="entry name" value="Macroglobln_a2"/>
</dbReference>
<dbReference type="Pfam" id="PF17789">
    <property type="entry name" value="MG4"/>
    <property type="match status" value="1"/>
</dbReference>
<dbReference type="CDD" id="cd00017">
    <property type="entry name" value="ANATO"/>
    <property type="match status" value="1"/>
</dbReference>
<dbReference type="SMART" id="SM01361">
    <property type="entry name" value="A2M_recep"/>
    <property type="match status" value="1"/>
</dbReference>
<dbReference type="Gene3D" id="2.60.40.1930">
    <property type="match status" value="3"/>
</dbReference>
<dbReference type="InterPro" id="IPR047565">
    <property type="entry name" value="Alpha-macroglob_thiol-ester_cl"/>
</dbReference>
<keyword evidence="13" id="KW-1185">Reference proteome</keyword>
<dbReference type="InterPro" id="IPR018081">
    <property type="entry name" value="Anaphylatoxin_comp_syst"/>
</dbReference>
<dbReference type="PROSITE" id="PS00477">
    <property type="entry name" value="ALPHA_2_MACROGLOBULIN"/>
    <property type="match status" value="1"/>
</dbReference>
<evidence type="ECO:0000256" key="2">
    <source>
        <dbReference type="ARBA" id="ARBA00010952"/>
    </source>
</evidence>
<dbReference type="Gene3D" id="6.20.50.160">
    <property type="match status" value="1"/>
</dbReference>
<dbReference type="FunFam" id="2.60.40.10:FF:000155">
    <property type="entry name" value="complement C3 isoform X1"/>
    <property type="match status" value="1"/>
</dbReference>
<dbReference type="Pfam" id="PF01759">
    <property type="entry name" value="NTR"/>
    <property type="match status" value="1"/>
</dbReference>
<dbReference type="Pfam" id="PF01821">
    <property type="entry name" value="ANATO"/>
    <property type="match status" value="1"/>
</dbReference>
<dbReference type="GO" id="GO:0004867">
    <property type="term" value="F:serine-type endopeptidase inhibitor activity"/>
    <property type="evidence" value="ECO:0007669"/>
    <property type="project" value="UniProtKB-KW"/>
</dbReference>
<comment type="similarity">
    <text evidence="2">Belongs to the protease inhibitor I39 (alpha-2-macroglobulin) family.</text>
</comment>
<dbReference type="PROSITE" id="PS01178">
    <property type="entry name" value="ANAPHYLATOXIN_2"/>
    <property type="match status" value="1"/>
</dbReference>
<dbReference type="Proteomes" id="UP000579812">
    <property type="component" value="Unassembled WGS sequence"/>
</dbReference>
<evidence type="ECO:0000256" key="9">
    <source>
        <dbReference type="ARBA" id="ARBA00023180"/>
    </source>
</evidence>
<dbReference type="PROSITE" id="PS50189">
    <property type="entry name" value="NTR"/>
    <property type="match status" value="1"/>
</dbReference>
<dbReference type="InterPro" id="IPR050473">
    <property type="entry name" value="A2M/Complement_sys"/>
</dbReference>
<evidence type="ECO:0000256" key="1">
    <source>
        <dbReference type="ARBA" id="ARBA00004613"/>
    </source>
</evidence>
<dbReference type="CDD" id="cd03583">
    <property type="entry name" value="NTR_complement_C3"/>
    <property type="match status" value="1"/>
</dbReference>
<evidence type="ECO:0000256" key="4">
    <source>
        <dbReference type="ARBA" id="ARBA00022690"/>
    </source>
</evidence>
<reference evidence="12 13" key="1">
    <citation type="submission" date="2020-04" db="EMBL/GenBank/DDBJ databases">
        <title>Chromosome-level genome assembly of a cyprinid fish Onychostoma macrolepis by integration of Nanopore Sequencing, Bionano and Hi-C technology.</title>
        <authorList>
            <person name="Wang D."/>
        </authorList>
    </citation>
    <scope>NUCLEOTIDE SEQUENCE [LARGE SCALE GENOMIC DNA]</scope>
    <source>
        <strain evidence="12">SWU-2019</strain>
        <tissue evidence="12">Muscle</tissue>
    </source>
</reference>
<keyword evidence="7" id="KW-0882">Thioester bond</keyword>
<dbReference type="PANTHER" id="PTHR11412:SF81">
    <property type="entry name" value="COMPLEMENT C3"/>
    <property type="match status" value="1"/>
</dbReference>
<evidence type="ECO:0000313" key="12">
    <source>
        <dbReference type="EMBL" id="KAF4118188.1"/>
    </source>
</evidence>
<dbReference type="SUPFAM" id="SSF48239">
    <property type="entry name" value="Terpenoid cyclases/Protein prenyltransferases"/>
    <property type="match status" value="1"/>
</dbReference>
<dbReference type="GO" id="GO:0005615">
    <property type="term" value="C:extracellular space"/>
    <property type="evidence" value="ECO:0007669"/>
    <property type="project" value="InterPro"/>
</dbReference>
<dbReference type="FunFam" id="2.40.50.120:FF:000013">
    <property type="entry name" value="Complement C3"/>
    <property type="match status" value="1"/>
</dbReference>
<evidence type="ECO:0000256" key="3">
    <source>
        <dbReference type="ARBA" id="ARBA00022525"/>
    </source>
</evidence>
<keyword evidence="8" id="KW-1015">Disulfide bond</keyword>
<dbReference type="PROSITE" id="PS01177">
    <property type="entry name" value="ANAPHYLATOXIN_1"/>
    <property type="match status" value="1"/>
</dbReference>
<dbReference type="Pfam" id="PF17790">
    <property type="entry name" value="MG1"/>
    <property type="match status" value="1"/>
</dbReference>
<dbReference type="Gene3D" id="2.20.130.20">
    <property type="match status" value="1"/>
</dbReference>
<name>A0A7J6DFS9_9TELE</name>
<keyword evidence="9" id="KW-0325">Glycoprotein</keyword>
<dbReference type="Pfam" id="PF07678">
    <property type="entry name" value="TED_complement"/>
    <property type="match status" value="1"/>
</dbReference>
<dbReference type="FunFam" id="1.50.10.20:FF:000008">
    <property type="entry name" value="Complement C3"/>
    <property type="match status" value="1"/>
</dbReference>
<dbReference type="Gene3D" id="1.20.91.20">
    <property type="entry name" value="Anaphylotoxins (complement system)"/>
    <property type="match status" value="1"/>
</dbReference>
<dbReference type="Pfam" id="PF01835">
    <property type="entry name" value="MG2"/>
    <property type="match status" value="1"/>
</dbReference>
<dbReference type="OrthoDB" id="6359008at2759"/>
<dbReference type="InterPro" id="IPR035815">
    <property type="entry name" value="NTR_complement_C3"/>
</dbReference>
<dbReference type="CDD" id="cd02896">
    <property type="entry name" value="complement_C3_C4_C5"/>
    <property type="match status" value="1"/>
</dbReference>
<dbReference type="InterPro" id="IPR008993">
    <property type="entry name" value="TIMP-like_OB-fold"/>
</dbReference>
<dbReference type="InterPro" id="IPR041425">
    <property type="entry name" value="C3/4/5_MG1"/>
</dbReference>
<evidence type="ECO:0000256" key="6">
    <source>
        <dbReference type="ARBA" id="ARBA00022900"/>
    </source>
</evidence>
<dbReference type="InterPro" id="IPR018933">
    <property type="entry name" value="Netrin_module_non-TIMP"/>
</dbReference>
<keyword evidence="3" id="KW-0964">Secreted</keyword>
<dbReference type="SUPFAM" id="SSF49410">
    <property type="entry name" value="Alpha-macroglobulin receptor domain"/>
    <property type="match status" value="1"/>
</dbReference>
<dbReference type="SMART" id="SM01359">
    <property type="entry name" value="A2M_N_2"/>
    <property type="match status" value="1"/>
</dbReference>
<dbReference type="EMBL" id="JAAMOB010000001">
    <property type="protein sequence ID" value="KAF4118188.1"/>
    <property type="molecule type" value="Genomic_DNA"/>
</dbReference>
<dbReference type="InterPro" id="IPR008930">
    <property type="entry name" value="Terpenoid_cyclase/PrenylTrfase"/>
</dbReference>
<dbReference type="Pfam" id="PF07703">
    <property type="entry name" value="A2M_BRD"/>
    <property type="match status" value="1"/>
</dbReference>
<dbReference type="InterPro" id="IPR002890">
    <property type="entry name" value="MG2"/>
</dbReference>
<dbReference type="InterPro" id="IPR036595">
    <property type="entry name" value="A-macroglobulin_rcpt-bd_sf"/>
</dbReference>
<dbReference type="SMART" id="SM01419">
    <property type="entry name" value="Thiol-ester_cl"/>
    <property type="match status" value="1"/>
</dbReference>
<dbReference type="InterPro" id="IPR011625">
    <property type="entry name" value="A2M_N_BRD"/>
</dbReference>
<dbReference type="Gene3D" id="2.60.40.1940">
    <property type="match status" value="1"/>
</dbReference>
<dbReference type="SUPFAM" id="SSF50242">
    <property type="entry name" value="TIMP-like"/>
    <property type="match status" value="1"/>
</dbReference>
<dbReference type="SMART" id="SM01360">
    <property type="entry name" value="A2M"/>
    <property type="match status" value="1"/>
</dbReference>
<dbReference type="InterPro" id="IPR040839">
    <property type="entry name" value="MG4"/>
</dbReference>
<comment type="subcellular location">
    <subcellularLocation>
        <location evidence="1">Secreted</location>
    </subcellularLocation>
</comment>
<dbReference type="Gene3D" id="2.40.50.120">
    <property type="match status" value="1"/>
</dbReference>
<dbReference type="SUPFAM" id="SSF47686">
    <property type="entry name" value="Anaphylotoxins (complement system)"/>
    <property type="match status" value="1"/>
</dbReference>
<evidence type="ECO:0000256" key="5">
    <source>
        <dbReference type="ARBA" id="ARBA00022729"/>
    </source>
</evidence>
<dbReference type="Gene3D" id="2.60.40.10">
    <property type="entry name" value="Immunoglobulins"/>
    <property type="match status" value="2"/>
</dbReference>
<evidence type="ECO:0000256" key="7">
    <source>
        <dbReference type="ARBA" id="ARBA00022966"/>
    </source>
</evidence>
<proteinExistence type="inferred from homology"/>
<keyword evidence="4" id="KW-0646">Protease inhibitor</keyword>
<dbReference type="Gene3D" id="1.50.10.20">
    <property type="match status" value="1"/>
</dbReference>
<dbReference type="Pfam" id="PF07677">
    <property type="entry name" value="A2M_recep"/>
    <property type="match status" value="1"/>
</dbReference>
<evidence type="ECO:0000313" key="13">
    <source>
        <dbReference type="Proteomes" id="UP000579812"/>
    </source>
</evidence>
<gene>
    <name evidence="12" type="ORF">G5714_000239</name>
</gene>
<organism evidence="12 13">
    <name type="scientific">Onychostoma macrolepis</name>
    <dbReference type="NCBI Taxonomy" id="369639"/>
    <lineage>
        <taxon>Eukaryota</taxon>
        <taxon>Metazoa</taxon>
        <taxon>Chordata</taxon>
        <taxon>Craniata</taxon>
        <taxon>Vertebrata</taxon>
        <taxon>Euteleostomi</taxon>
        <taxon>Actinopterygii</taxon>
        <taxon>Neopterygii</taxon>
        <taxon>Teleostei</taxon>
        <taxon>Ostariophysi</taxon>
        <taxon>Cypriniformes</taxon>
        <taxon>Cyprinidae</taxon>
        <taxon>Acrossocheilinae</taxon>
        <taxon>Onychostoma</taxon>
    </lineage>
</organism>
<dbReference type="InterPro" id="IPR000020">
    <property type="entry name" value="Anaphylatoxin/fibulin"/>
</dbReference>
<dbReference type="FunFam" id="2.60.40.1930:FF:000008">
    <property type="entry name" value="Complement C3"/>
    <property type="match status" value="1"/>
</dbReference>
<dbReference type="PANTHER" id="PTHR11412">
    <property type="entry name" value="MACROGLOBULIN / COMPLEMENT"/>
    <property type="match status" value="1"/>
</dbReference>
<dbReference type="SMART" id="SM00104">
    <property type="entry name" value="ANATO"/>
    <property type="match status" value="1"/>
</dbReference>
<dbReference type="InterPro" id="IPR001134">
    <property type="entry name" value="Netrin_domain"/>
</dbReference>
<keyword evidence="5" id="KW-0732">Signal</keyword>
<dbReference type="InterPro" id="IPR019742">
    <property type="entry name" value="MacrogloblnA2_CS"/>
</dbReference>
<evidence type="ECO:0000259" key="11">
    <source>
        <dbReference type="PROSITE" id="PS50189"/>
    </source>
</evidence>
<feature type="domain" description="NTR" evidence="11">
    <location>
        <begin position="1512"/>
        <end position="1654"/>
    </location>
</feature>
<dbReference type="FunFam" id="2.20.130.20:FF:000001">
    <property type="entry name" value="Complement C3"/>
    <property type="match status" value="1"/>
</dbReference>
<dbReference type="FunFam" id="2.60.40.1940:FF:000001">
    <property type="entry name" value="Complement component C3"/>
    <property type="match status" value="1"/>
</dbReference>
<dbReference type="Pfam" id="PF21308">
    <property type="entry name" value="C3_CUB2"/>
    <property type="match status" value="1"/>
</dbReference>
<dbReference type="InterPro" id="IPR009048">
    <property type="entry name" value="A-macroglobulin_rcpt-bd"/>
</dbReference>
<dbReference type="Pfam" id="PF00207">
    <property type="entry name" value="A2M"/>
    <property type="match status" value="1"/>
</dbReference>
<keyword evidence="6" id="KW-0722">Serine protease inhibitor</keyword>
<dbReference type="Pfam" id="PF17791">
    <property type="entry name" value="MG3"/>
    <property type="match status" value="1"/>
</dbReference>
<dbReference type="InterPro" id="IPR011626">
    <property type="entry name" value="Alpha-macroglobulin_TED"/>
</dbReference>
<feature type="domain" description="Anaphylatoxin-like" evidence="10">
    <location>
        <begin position="694"/>
        <end position="729"/>
    </location>
</feature>
<protein>
    <recommendedName>
        <fullName evidence="14">Complement C3-like</fullName>
    </recommendedName>
</protein>
<dbReference type="Gene3D" id="2.60.120.1540">
    <property type="match status" value="1"/>
</dbReference>
<dbReference type="FunFam" id="2.60.40.1930:FF:000001">
    <property type="entry name" value="CD109 isoform 3"/>
    <property type="match status" value="1"/>
</dbReference>
<dbReference type="Gene3D" id="2.60.40.690">
    <property type="entry name" value="Alpha-macroglobulin, receptor-binding domain"/>
    <property type="match status" value="1"/>
</dbReference>
<dbReference type="InterPro" id="IPR041555">
    <property type="entry name" value="MG3"/>
</dbReference>
<dbReference type="InterPro" id="IPR013783">
    <property type="entry name" value="Ig-like_fold"/>
</dbReference>
<dbReference type="SMART" id="SM00643">
    <property type="entry name" value="C345C"/>
    <property type="match status" value="1"/>
</dbReference>
<sequence length="1656" mass="185798">MLTERDTQTDRMDVKLLFLTVVLLSSALLTLCDPLYILSAPNLLRVGSSENVFVEAQDYSGEAIEVKIIVKNHPKKNLEILSKSVRLTADNNFQILTDIKIPDDQKFFSDDPLEKQYVYLQAQFPSTTLEKVVMLSFQSGYIFVQTDKPIYTPASTVQYRIFSLTPNLEPLSQSGITVEIKNPQDITVSSEKIFPVKGMKSGKYAIPEIASPGIWKVVTLFSNTPQKKFTADFEVKEYVLPTFEVKLKPSKSFFYVRDESLTVDIEAKYLFGQKVDGNAFVVFGVMDGEKKISIPSSLQKVQIMAGEGTAELTNQMITKTFPNINQLVGRSIYVSVSVLTESGSEMVEAERRGIQIVTSPYTIHFKKTPHFFKPGMPFDVSVYITNPDQTPAVNVEMEVVGSQGAVKGRTRDNGIAKVTVNTVGGSSTLEITAKTKDPQLERQDQQAEKKMTAQAYIPTGGSKNYLHIGIDAAELQIGDSIKVNLNTGQSPGVGDQDYTYMILSKGQIVKVDRFKRKGQSLVTLPVPVTKDMVPSFRFVAYYHVGSSEVVSDSVWVDVKDTCMGTLQVQVKGKMNTYDTGDEVKLQITGDPGAKVGLVVVDKAVQVLNKNRLTQTQIWDVIEQHDTGCTAGGGRDSMGVFTDAGLMFESNTAGGTNTRTISECPKPSKRRRRAESLLKITSTLVEKYSGEPKRCCAAGMMENKLDYTCERRATYIADGKDCVDAFLHCCNQMKTHKDKKDEDEEMALARSDDDDDYYTDSDEIVSRTQFPESWLWEEIDLCDKCQTPTEEKVIYLKDSITTWQILAVSLSPTLGICVAEPEEMVVFKHLFIDLKMPYSAVRGEQLEIKAIIHNYTPKRQKVRVEFMETDDVCSSASKKGKYRTMVNVDKGSSIAVPYVVIPMTLGNHMIEVKVSAFDSVHTDGVRKPLKVVAEGVLVNLQREKMELNPVKHGENPMLLKTDILVDRVPDTPASTYLSITGEEISQTIEQAISGDFMGRLIVQPSGCGEQNMIYMTLPLIATHYLDSTNQWETVGLERRNEAINHINTGYQRQLGYRKSDGSYAAWKERPSSTWLTAYVAKVFAMANNVVIVEDNVLCSALKWLVLHKQLPDGSFKEDSAVIHGEMVGDVRGKDAEASLTAFVVIAMQEGREICAGSVGSLQESITKAVSFLEGRLPKLSNPYAVAMTSYAMANDNKLKKDILMRHSTKGEGRYWTVSGQRHHSLEATAYAVLALVKAKDFDTAGEAVHWLAKQQSHYGGSGTTQSTIMVFQAVAEYRTQVKDQQNFNLEVELSVQGRSKPVKWSIKRDNAHLTRSDRVDINKDFNVTARGTGTATLSVLTLYYARPAEKTSDCTFFDLTVKMEKDNEPNQEDAIETYKLTMDFYFKSDRSDATMTILDIGIPTGFSVNSRDLEQLSTGKERYIQKFEMDKVLSERGSLILYLDKVLRREKERIAFRMHKIHNVGLLQPAAVTIYEYYSPDKRCTKFFHPEREDGAIYRLCKGDLCQCAEENCSYQKRNRVDEDERFIKACEAGMDYVYKVTVVRMDLKRDADIYEMRVDQVLKEGTDEEVEGKVRPFLARPSCRKHLGLVEGKSYLIMGKSVDLPKLGGSLQYILGEQTWIEYWPTKQESQMKEHRDRYIGISDLENSLLKEGCAT</sequence>
<dbReference type="InterPro" id="IPR048848">
    <property type="entry name" value="C3_CUB2"/>
</dbReference>
<evidence type="ECO:0000259" key="10">
    <source>
        <dbReference type="PROSITE" id="PS01178"/>
    </source>
</evidence>
<comment type="caution">
    <text evidence="12">The sequence shown here is derived from an EMBL/GenBank/DDBJ whole genome shotgun (WGS) entry which is preliminary data.</text>
</comment>
<evidence type="ECO:0000256" key="8">
    <source>
        <dbReference type="ARBA" id="ARBA00023157"/>
    </source>
</evidence>